<dbReference type="PROSITE" id="PS50089">
    <property type="entry name" value="ZF_RING_2"/>
    <property type="match status" value="1"/>
</dbReference>
<accession>A0AAD4S328</accession>
<dbReference type="InterPro" id="IPR001841">
    <property type="entry name" value="Znf_RING"/>
</dbReference>
<gene>
    <name evidence="4" type="ORF">MKW98_029571</name>
</gene>
<dbReference type="InterPro" id="IPR013083">
    <property type="entry name" value="Znf_RING/FYVE/PHD"/>
</dbReference>
<organism evidence="4 5">
    <name type="scientific">Papaver atlanticum</name>
    <dbReference type="NCBI Taxonomy" id="357466"/>
    <lineage>
        <taxon>Eukaryota</taxon>
        <taxon>Viridiplantae</taxon>
        <taxon>Streptophyta</taxon>
        <taxon>Embryophyta</taxon>
        <taxon>Tracheophyta</taxon>
        <taxon>Spermatophyta</taxon>
        <taxon>Magnoliopsida</taxon>
        <taxon>Ranunculales</taxon>
        <taxon>Papaveraceae</taxon>
        <taxon>Papaveroideae</taxon>
        <taxon>Papaver</taxon>
    </lineage>
</organism>
<evidence type="ECO:0000313" key="4">
    <source>
        <dbReference type="EMBL" id="KAI3858097.1"/>
    </source>
</evidence>
<comment type="caution">
    <text evidence="4">The sequence shown here is derived from an EMBL/GenBank/DDBJ whole genome shotgun (WGS) entry which is preliminary data.</text>
</comment>
<dbReference type="Proteomes" id="UP001202328">
    <property type="component" value="Unassembled WGS sequence"/>
</dbReference>
<dbReference type="Gene3D" id="3.30.40.10">
    <property type="entry name" value="Zinc/RING finger domain, C3HC4 (zinc finger)"/>
    <property type="match status" value="1"/>
</dbReference>
<proteinExistence type="predicted"/>
<keyword evidence="5" id="KW-1185">Reference proteome</keyword>
<sequence length="86" mass="9422">MELNLLGRRSGKSPQRIAIPPPVYSSQPSHMSSFKPSSTLYDSSSVISRIRLFCPICLSNPKDMAFGCGHQTCCECGQDLQLCPIC</sequence>
<evidence type="ECO:0000313" key="5">
    <source>
        <dbReference type="Proteomes" id="UP001202328"/>
    </source>
</evidence>
<keyword evidence="1" id="KW-0862">Zinc</keyword>
<dbReference type="GO" id="GO:0008270">
    <property type="term" value="F:zinc ion binding"/>
    <property type="evidence" value="ECO:0007669"/>
    <property type="project" value="UniProtKB-KW"/>
</dbReference>
<feature type="domain" description="RING-type" evidence="3">
    <location>
        <begin position="54"/>
        <end position="86"/>
    </location>
</feature>
<evidence type="ECO:0000256" key="2">
    <source>
        <dbReference type="SAM" id="MobiDB-lite"/>
    </source>
</evidence>
<dbReference type="GO" id="GO:0016567">
    <property type="term" value="P:protein ubiquitination"/>
    <property type="evidence" value="ECO:0007669"/>
    <property type="project" value="TreeGrafter"/>
</dbReference>
<feature type="region of interest" description="Disordered" evidence="2">
    <location>
        <begin position="1"/>
        <end position="39"/>
    </location>
</feature>
<dbReference type="AlphaFoldDB" id="A0AAD4S328"/>
<dbReference type="GO" id="GO:0005634">
    <property type="term" value="C:nucleus"/>
    <property type="evidence" value="ECO:0007669"/>
    <property type="project" value="TreeGrafter"/>
</dbReference>
<evidence type="ECO:0000259" key="3">
    <source>
        <dbReference type="PROSITE" id="PS50089"/>
    </source>
</evidence>
<dbReference type="InterPro" id="IPR052079">
    <property type="entry name" value="E3_ligase/Copine_domain"/>
</dbReference>
<reference evidence="4" key="1">
    <citation type="submission" date="2022-04" db="EMBL/GenBank/DDBJ databases">
        <title>A functionally conserved STORR gene fusion in Papaver species that diverged 16.8 million years ago.</title>
        <authorList>
            <person name="Catania T."/>
        </authorList>
    </citation>
    <scope>NUCLEOTIDE SEQUENCE</scope>
    <source>
        <strain evidence="4">S-188037</strain>
    </source>
</reference>
<keyword evidence="1" id="KW-0479">Metal-binding</keyword>
<dbReference type="GO" id="GO:0004842">
    <property type="term" value="F:ubiquitin-protein transferase activity"/>
    <property type="evidence" value="ECO:0007669"/>
    <property type="project" value="TreeGrafter"/>
</dbReference>
<feature type="compositionally biased region" description="Polar residues" evidence="2">
    <location>
        <begin position="24"/>
        <end position="39"/>
    </location>
</feature>
<evidence type="ECO:0000256" key="1">
    <source>
        <dbReference type="PROSITE-ProRule" id="PRU00175"/>
    </source>
</evidence>
<dbReference type="PANTHER" id="PTHR45751:SF29">
    <property type="entry name" value="E3 UBIQUITIN-PROTEIN LIGASE RGLG2"/>
    <property type="match status" value="1"/>
</dbReference>
<dbReference type="EMBL" id="JAJJMB010014788">
    <property type="protein sequence ID" value="KAI3858097.1"/>
    <property type="molecule type" value="Genomic_DNA"/>
</dbReference>
<dbReference type="PANTHER" id="PTHR45751">
    <property type="entry name" value="COPINE FAMILY PROTEIN 1"/>
    <property type="match status" value="1"/>
</dbReference>
<keyword evidence="1" id="KW-0863">Zinc-finger</keyword>
<protein>
    <recommendedName>
        <fullName evidence="3">RING-type domain-containing protein</fullName>
    </recommendedName>
</protein>
<name>A0AAD4S328_9MAGN</name>